<name>A0A7R8ZP86_9CRUS</name>
<dbReference type="InterPro" id="IPR005349">
    <property type="entry name" value="TMEM14"/>
</dbReference>
<comment type="subcellular location">
    <subcellularLocation>
        <location evidence="1">Membrane</location>
    </subcellularLocation>
</comment>
<evidence type="ECO:0000256" key="3">
    <source>
        <dbReference type="ARBA" id="ARBA00022692"/>
    </source>
</evidence>
<protein>
    <submittedName>
        <fullName evidence="6">Uncharacterized protein</fullName>
    </submittedName>
</protein>
<proteinExistence type="inferred from homology"/>
<evidence type="ECO:0000256" key="2">
    <source>
        <dbReference type="ARBA" id="ARBA00007590"/>
    </source>
</evidence>
<dbReference type="AlphaFoldDB" id="A0A7R8ZP86"/>
<reference evidence="6" key="1">
    <citation type="submission" date="2020-11" db="EMBL/GenBank/DDBJ databases">
        <authorList>
            <person name="Tran Van P."/>
        </authorList>
    </citation>
    <scope>NUCLEOTIDE SEQUENCE</scope>
</reference>
<evidence type="ECO:0000313" key="6">
    <source>
        <dbReference type="EMBL" id="CAD7229057.1"/>
    </source>
</evidence>
<dbReference type="Pfam" id="PF03647">
    <property type="entry name" value="Tmemb_14"/>
    <property type="match status" value="1"/>
</dbReference>
<dbReference type="Gene3D" id="1.10.10.1740">
    <property type="entry name" value="Transmembrane protein 14-like"/>
    <property type="match status" value="1"/>
</dbReference>
<sequence length="130" mass="14055">MDSQPSSEESPSVRGPLKPDFIGFGFGVLVLIGGVIGYLKAGSVVSLVAGLVFGCLVLVGAWLTTRDGREVRLTLVVCTALFLVMFYRVVETGKFMPAGLLTILSFFMIVRYVYKWVVPVDIKHVLGSPA</sequence>
<evidence type="ECO:0000256" key="4">
    <source>
        <dbReference type="ARBA" id="ARBA00022989"/>
    </source>
</evidence>
<dbReference type="EMBL" id="OB661843">
    <property type="protein sequence ID" value="CAD7229057.1"/>
    <property type="molecule type" value="Genomic_DNA"/>
</dbReference>
<comment type="similarity">
    <text evidence="2">Belongs to the TMEM14 family.</text>
</comment>
<dbReference type="PANTHER" id="PTHR12668:SF43">
    <property type="entry name" value="TRANSMEMBRANE PROTEIN 14 HOMOLOG"/>
    <property type="match status" value="1"/>
</dbReference>
<organism evidence="6">
    <name type="scientific">Cyprideis torosa</name>
    <dbReference type="NCBI Taxonomy" id="163714"/>
    <lineage>
        <taxon>Eukaryota</taxon>
        <taxon>Metazoa</taxon>
        <taxon>Ecdysozoa</taxon>
        <taxon>Arthropoda</taxon>
        <taxon>Crustacea</taxon>
        <taxon>Oligostraca</taxon>
        <taxon>Ostracoda</taxon>
        <taxon>Podocopa</taxon>
        <taxon>Podocopida</taxon>
        <taxon>Cytherocopina</taxon>
        <taxon>Cytheroidea</taxon>
        <taxon>Cytherideidae</taxon>
        <taxon>Cyprideis</taxon>
    </lineage>
</organism>
<dbReference type="GO" id="GO:0070453">
    <property type="term" value="P:regulation of heme biosynthetic process"/>
    <property type="evidence" value="ECO:0007669"/>
    <property type="project" value="TreeGrafter"/>
</dbReference>
<dbReference type="PANTHER" id="PTHR12668">
    <property type="entry name" value="TRANSMEMBRANE PROTEIN 14, 15"/>
    <property type="match status" value="1"/>
</dbReference>
<accession>A0A7R8ZP86</accession>
<keyword evidence="5" id="KW-0472">Membrane</keyword>
<dbReference type="InterPro" id="IPR044890">
    <property type="entry name" value="TMEM14_sf"/>
</dbReference>
<evidence type="ECO:0000256" key="5">
    <source>
        <dbReference type="ARBA" id="ARBA00023136"/>
    </source>
</evidence>
<dbReference type="GO" id="GO:0031966">
    <property type="term" value="C:mitochondrial membrane"/>
    <property type="evidence" value="ECO:0007669"/>
    <property type="project" value="TreeGrafter"/>
</dbReference>
<keyword evidence="3" id="KW-0812">Transmembrane</keyword>
<dbReference type="OrthoDB" id="5620at2759"/>
<gene>
    <name evidence="6" type="ORF">CTOB1V02_LOCUS6930</name>
</gene>
<evidence type="ECO:0000256" key="1">
    <source>
        <dbReference type="ARBA" id="ARBA00004370"/>
    </source>
</evidence>
<keyword evidence="4" id="KW-1133">Transmembrane helix</keyword>